<dbReference type="Gene3D" id="1.10.510.10">
    <property type="entry name" value="Transferase(Phosphotransferase) domain 1"/>
    <property type="match status" value="1"/>
</dbReference>
<dbReference type="InterPro" id="IPR050660">
    <property type="entry name" value="NEK_Ser/Thr_kinase"/>
</dbReference>
<dbReference type="PROSITE" id="PS50011">
    <property type="entry name" value="PROTEIN_KINASE_DOM"/>
    <property type="match status" value="1"/>
</dbReference>
<dbReference type="SUPFAM" id="SSF52540">
    <property type="entry name" value="P-loop containing nucleoside triphosphate hydrolases"/>
    <property type="match status" value="1"/>
</dbReference>
<dbReference type="EC" id="2.7.11.1" evidence="2"/>
<dbReference type="PROSITE" id="PS00107">
    <property type="entry name" value="PROTEIN_KINASE_ATP"/>
    <property type="match status" value="1"/>
</dbReference>
<accession>A0A150QGF9</accession>
<dbReference type="InterPro" id="IPR000719">
    <property type="entry name" value="Prot_kinase_dom"/>
</dbReference>
<evidence type="ECO:0000256" key="4">
    <source>
        <dbReference type="ARBA" id="ARBA00022741"/>
    </source>
</evidence>
<dbReference type="AlphaFoldDB" id="A0A150QGF9"/>
<dbReference type="PROSITE" id="PS00108">
    <property type="entry name" value="PROTEIN_KINASE_ST"/>
    <property type="match status" value="1"/>
</dbReference>
<dbReference type="SMART" id="SM00220">
    <property type="entry name" value="S_TKc"/>
    <property type="match status" value="1"/>
</dbReference>
<protein>
    <recommendedName>
        <fullName evidence="2">non-specific serine/threonine protein kinase</fullName>
        <ecNumber evidence="2">2.7.11.1</ecNumber>
    </recommendedName>
</protein>
<dbReference type="PANTHER" id="PTHR43671">
    <property type="entry name" value="SERINE/THREONINE-PROTEIN KINASE NEK"/>
    <property type="match status" value="1"/>
</dbReference>
<feature type="domain" description="Protein kinase" evidence="8">
    <location>
        <begin position="20"/>
        <end position="284"/>
    </location>
</feature>
<name>A0A150QGF9_SORCE</name>
<dbReference type="GO" id="GO:0005524">
    <property type="term" value="F:ATP binding"/>
    <property type="evidence" value="ECO:0007669"/>
    <property type="project" value="UniProtKB-UniRule"/>
</dbReference>
<keyword evidence="5" id="KW-0418">Kinase</keyword>
<evidence type="ECO:0000259" key="8">
    <source>
        <dbReference type="PROSITE" id="PS50011"/>
    </source>
</evidence>
<feature type="binding site" evidence="7">
    <location>
        <position position="53"/>
    </location>
    <ligand>
        <name>ATP</name>
        <dbReference type="ChEBI" id="CHEBI:30616"/>
    </ligand>
</feature>
<dbReference type="GO" id="GO:0004674">
    <property type="term" value="F:protein serine/threonine kinase activity"/>
    <property type="evidence" value="ECO:0007669"/>
    <property type="project" value="UniProtKB-EC"/>
</dbReference>
<keyword evidence="4 7" id="KW-0547">Nucleotide-binding</keyword>
<reference evidence="9 10" key="1">
    <citation type="submission" date="2014-02" db="EMBL/GenBank/DDBJ databases">
        <title>The small core and large imbalanced accessory genome model reveals a collaborative survival strategy of Sorangium cellulosum strains in nature.</title>
        <authorList>
            <person name="Han K."/>
            <person name="Peng R."/>
            <person name="Blom J."/>
            <person name="Li Y.-Z."/>
        </authorList>
    </citation>
    <scope>NUCLEOTIDE SEQUENCE [LARGE SCALE GENOMIC DNA]</scope>
    <source>
        <strain evidence="9 10">So0008-312</strain>
    </source>
</reference>
<dbReference type="InterPro" id="IPR008271">
    <property type="entry name" value="Ser/Thr_kinase_AS"/>
</dbReference>
<dbReference type="RefSeq" id="WP_061610089.1">
    <property type="nucleotide sequence ID" value="NZ_JEMA01000684.1"/>
</dbReference>
<evidence type="ECO:0000313" key="9">
    <source>
        <dbReference type="EMBL" id="KYF67074.1"/>
    </source>
</evidence>
<dbReference type="SUPFAM" id="SSF56112">
    <property type="entry name" value="Protein kinase-like (PK-like)"/>
    <property type="match status" value="1"/>
</dbReference>
<dbReference type="Proteomes" id="UP000075260">
    <property type="component" value="Unassembled WGS sequence"/>
</dbReference>
<dbReference type="EMBL" id="JEMA01000684">
    <property type="protein sequence ID" value="KYF67074.1"/>
    <property type="molecule type" value="Genomic_DNA"/>
</dbReference>
<evidence type="ECO:0000256" key="3">
    <source>
        <dbReference type="ARBA" id="ARBA00022679"/>
    </source>
</evidence>
<evidence type="ECO:0000256" key="6">
    <source>
        <dbReference type="ARBA" id="ARBA00022840"/>
    </source>
</evidence>
<dbReference type="Pfam" id="PF00069">
    <property type="entry name" value="Pkinase"/>
    <property type="match status" value="1"/>
</dbReference>
<comment type="similarity">
    <text evidence="1">Belongs to the protein kinase superfamily. NEK Ser/Thr protein kinase family. NIMA subfamily.</text>
</comment>
<keyword evidence="3" id="KW-0808">Transferase</keyword>
<gene>
    <name evidence="9" type="ORF">BE15_22330</name>
</gene>
<dbReference type="InterPro" id="IPR027417">
    <property type="entry name" value="P-loop_NTPase"/>
</dbReference>
<dbReference type="CDD" id="cd14014">
    <property type="entry name" value="STKc_PknB_like"/>
    <property type="match status" value="1"/>
</dbReference>
<dbReference type="Pfam" id="PF13401">
    <property type="entry name" value="AAA_22"/>
    <property type="match status" value="1"/>
</dbReference>
<organism evidence="9 10">
    <name type="scientific">Sorangium cellulosum</name>
    <name type="common">Polyangium cellulosum</name>
    <dbReference type="NCBI Taxonomy" id="56"/>
    <lineage>
        <taxon>Bacteria</taxon>
        <taxon>Pseudomonadati</taxon>
        <taxon>Myxococcota</taxon>
        <taxon>Polyangia</taxon>
        <taxon>Polyangiales</taxon>
        <taxon>Polyangiaceae</taxon>
        <taxon>Sorangium</taxon>
    </lineage>
</organism>
<dbReference type="InterPro" id="IPR011009">
    <property type="entry name" value="Kinase-like_dom_sf"/>
</dbReference>
<dbReference type="InterPro" id="IPR017441">
    <property type="entry name" value="Protein_kinase_ATP_BS"/>
</dbReference>
<keyword evidence="6 7" id="KW-0067">ATP-binding</keyword>
<evidence type="ECO:0000313" key="10">
    <source>
        <dbReference type="Proteomes" id="UP000075260"/>
    </source>
</evidence>
<dbReference type="OrthoDB" id="9779230at2"/>
<proteinExistence type="inferred from homology"/>
<evidence type="ECO:0000256" key="2">
    <source>
        <dbReference type="ARBA" id="ARBA00012513"/>
    </source>
</evidence>
<evidence type="ECO:0000256" key="5">
    <source>
        <dbReference type="ARBA" id="ARBA00022777"/>
    </source>
</evidence>
<sequence>MIADPAPTLNHLAGQWLGPFQLVQLLGIGAMGAVYLARDSVLQRDVAVKLIAKGSADTDPERRDRFLREARAAARLLHPNVVQIFQVGEDEDVRYIAMEYVHGLTMAQAAKQHGGRLPEQFGIEKMREAAAALELAASFGISHRDVKPANLLLNASGTLKIADFGLASHPGSGPLGSSASARTLEGTPFYMSPEQWTGQEIAPPSDIYSLGCTFYHLLVGRTPYSARDLAGCFHAHCHAPVPDPKLSMPDIDPLLAELLRRCMSKRPQERPSAAHIVAFLEDMLMLRRSSVRPRELPEAHRPSLGSSTMDLSDTRISHVSLPTKSASATPTGTILVNSSTAIGHFTGQYSYRNHFGLTGYPFSDIRQPSFFWDAGPYAWVLRTLASQIVAGQRPAILVGEPGSGRTFVCEMIKNKVPRIQVSSIEPQLLFGTRPLVALCRQLGVGNVLPTMTQQELLDTFLGQVLQRAGLDAIAVLVVDGVDPDDHDLLMELHDILRTAPPGRLSMILVGAPDLPATLASNGVPRELYSGAQSLLLPGMTQQEMIEYIDFRMRSVGGSGRGINLDIASQQLLHARSSGSPKLINIFCHNALTIAAIQGESEVSLSSVRLGMKSKSYLTAEAAMALIRG</sequence>
<evidence type="ECO:0000256" key="1">
    <source>
        <dbReference type="ARBA" id="ARBA00010886"/>
    </source>
</evidence>
<dbReference type="GO" id="GO:0016887">
    <property type="term" value="F:ATP hydrolysis activity"/>
    <property type="evidence" value="ECO:0007669"/>
    <property type="project" value="InterPro"/>
</dbReference>
<dbReference type="PANTHER" id="PTHR43671:SF13">
    <property type="entry name" value="SERINE_THREONINE-PROTEIN KINASE NEK2"/>
    <property type="match status" value="1"/>
</dbReference>
<dbReference type="InterPro" id="IPR049945">
    <property type="entry name" value="AAA_22"/>
</dbReference>
<comment type="caution">
    <text evidence="9">The sequence shown here is derived from an EMBL/GenBank/DDBJ whole genome shotgun (WGS) entry which is preliminary data.</text>
</comment>
<dbReference type="Gene3D" id="3.30.200.20">
    <property type="entry name" value="Phosphorylase Kinase, domain 1"/>
    <property type="match status" value="1"/>
</dbReference>
<evidence type="ECO:0000256" key="7">
    <source>
        <dbReference type="PROSITE-ProRule" id="PRU10141"/>
    </source>
</evidence>